<dbReference type="SUPFAM" id="SSF52467">
    <property type="entry name" value="DHS-like NAD/FAD-binding domain"/>
    <property type="match status" value="1"/>
</dbReference>
<keyword evidence="8" id="KW-1185">Reference proteome</keyword>
<evidence type="ECO:0000256" key="1">
    <source>
        <dbReference type="ARBA" id="ARBA00007812"/>
    </source>
</evidence>
<dbReference type="Gene3D" id="3.40.50.1220">
    <property type="entry name" value="TPP-binding domain"/>
    <property type="match status" value="1"/>
</dbReference>
<dbReference type="InterPro" id="IPR045229">
    <property type="entry name" value="TPP_enz"/>
</dbReference>
<dbReference type="Proteomes" id="UP000448943">
    <property type="component" value="Unassembled WGS sequence"/>
</dbReference>
<dbReference type="InterPro" id="IPR029061">
    <property type="entry name" value="THDP-binding"/>
</dbReference>
<feature type="domain" description="Thiamine pyrophosphate enzyme TPP-binding" evidence="5">
    <location>
        <begin position="389"/>
        <end position="535"/>
    </location>
</feature>
<dbReference type="PANTHER" id="PTHR18968">
    <property type="entry name" value="THIAMINE PYROPHOSPHATE ENZYMES"/>
    <property type="match status" value="1"/>
</dbReference>
<dbReference type="InterPro" id="IPR029035">
    <property type="entry name" value="DHS-like_NAD/FAD-binding_dom"/>
</dbReference>
<dbReference type="GO" id="GO:0005948">
    <property type="term" value="C:acetolactate synthase complex"/>
    <property type="evidence" value="ECO:0007669"/>
    <property type="project" value="TreeGrafter"/>
</dbReference>
<evidence type="ECO:0000313" key="8">
    <source>
        <dbReference type="Proteomes" id="UP000448943"/>
    </source>
</evidence>
<gene>
    <name evidence="7" type="ORF">ERL59_06950</name>
</gene>
<dbReference type="GO" id="GO:0050660">
    <property type="term" value="F:flavin adenine dinucleotide binding"/>
    <property type="evidence" value="ECO:0007669"/>
    <property type="project" value="TreeGrafter"/>
</dbReference>
<dbReference type="Pfam" id="PF02776">
    <property type="entry name" value="TPP_enzyme_N"/>
    <property type="match status" value="1"/>
</dbReference>
<feature type="domain" description="Thiamine pyrophosphate enzyme N-terminal TPP-binding" evidence="6">
    <location>
        <begin position="5"/>
        <end position="117"/>
    </location>
</feature>
<feature type="domain" description="Thiamine pyrophosphate enzyme central" evidence="4">
    <location>
        <begin position="192"/>
        <end position="326"/>
    </location>
</feature>
<dbReference type="OrthoDB" id="4494979at2"/>
<dbReference type="InterPro" id="IPR012001">
    <property type="entry name" value="Thiamin_PyroP_enz_TPP-bd_dom"/>
</dbReference>
<dbReference type="PROSITE" id="PS00187">
    <property type="entry name" value="TPP_ENZYMES"/>
    <property type="match status" value="1"/>
</dbReference>
<dbReference type="NCBIfam" id="NF006052">
    <property type="entry name" value="PRK08199.1"/>
    <property type="match status" value="1"/>
</dbReference>
<keyword evidence="2 3" id="KW-0786">Thiamine pyrophosphate</keyword>
<dbReference type="GO" id="GO:0000287">
    <property type="term" value="F:magnesium ion binding"/>
    <property type="evidence" value="ECO:0007669"/>
    <property type="project" value="InterPro"/>
</dbReference>
<comment type="caution">
    <text evidence="7">The sequence shown here is derived from an EMBL/GenBank/DDBJ whole genome shotgun (WGS) entry which is preliminary data.</text>
</comment>
<dbReference type="Gene3D" id="3.40.50.970">
    <property type="match status" value="2"/>
</dbReference>
<evidence type="ECO:0000259" key="5">
    <source>
        <dbReference type="Pfam" id="PF02775"/>
    </source>
</evidence>
<dbReference type="RefSeq" id="WP_160645486.1">
    <property type="nucleotide sequence ID" value="NZ_SIJB01000017.1"/>
</dbReference>
<sequence length="557" mass="61736">MGEMMTGAEAVVQCIKNEDVNHVFCVPGESYLDIMDVIYGTPEIELISARHEGGASFMAEAYAKASGNVSVAMATRGVGAANLAIGVHTAYQDSTPMVVFLGQVDRKFRGREGFQEVELDRFFDPISKWSIEIRDVERIPELVQRAFRIAKSGRPGPVVVSLPADILSEKATMKFIDSTKLSRHTPSDIDLTRCIQMIEESKKPFILAGGGIKLSNGEKELLEFADLLQIPVISSFRRHDIFPNSNRLYVGHLGLGTFHHIIETVKESDLIIAIGTRFSEVTTQSYTLIESHHKLIHCDIEPSTIGKVYPPDLSLMGDAKATLSSLNQKMKSERQISIGWKKWGEERRKSYENHSSLNSLDQTSKGIEMKGIIKTLQENLPKDAILTNDAGNFSGWLHSYFQFSEPNTYIGPTSGAMGYGLPAAIGVKLACPEKVVVSLSGDGGFMMTLQELETAVRYETPIISLVFNNNMHGTIRMHQEKHFPGRVIGTELGNPDFVKLAESMGVFGQKIEHNHEFENALKQALDSQVPSLIEVTCDPEKISVKYTIEQLRSLKNT</sequence>
<evidence type="ECO:0000313" key="7">
    <source>
        <dbReference type="EMBL" id="NBI28691.1"/>
    </source>
</evidence>
<dbReference type="AlphaFoldDB" id="A0A6N9PYT8"/>
<organism evidence="7 8">
    <name type="scientific">Chengkuizengella marina</name>
    <dbReference type="NCBI Taxonomy" id="2507566"/>
    <lineage>
        <taxon>Bacteria</taxon>
        <taxon>Bacillati</taxon>
        <taxon>Bacillota</taxon>
        <taxon>Bacilli</taxon>
        <taxon>Bacillales</taxon>
        <taxon>Paenibacillaceae</taxon>
        <taxon>Chengkuizengella</taxon>
    </lineage>
</organism>
<dbReference type="Pfam" id="PF00205">
    <property type="entry name" value="TPP_enzyme_M"/>
    <property type="match status" value="1"/>
</dbReference>
<evidence type="ECO:0000259" key="4">
    <source>
        <dbReference type="Pfam" id="PF00205"/>
    </source>
</evidence>
<dbReference type="GO" id="GO:0009099">
    <property type="term" value="P:L-valine biosynthetic process"/>
    <property type="evidence" value="ECO:0007669"/>
    <property type="project" value="TreeGrafter"/>
</dbReference>
<dbReference type="GO" id="GO:0003984">
    <property type="term" value="F:acetolactate synthase activity"/>
    <property type="evidence" value="ECO:0007669"/>
    <property type="project" value="TreeGrafter"/>
</dbReference>
<dbReference type="FunFam" id="3.40.50.970:FF:000007">
    <property type="entry name" value="Acetolactate synthase"/>
    <property type="match status" value="1"/>
</dbReference>
<dbReference type="InterPro" id="IPR011766">
    <property type="entry name" value="TPP_enzyme_TPP-bd"/>
</dbReference>
<dbReference type="CDD" id="cd00568">
    <property type="entry name" value="TPP_enzymes"/>
    <property type="match status" value="1"/>
</dbReference>
<dbReference type="InterPro" id="IPR012000">
    <property type="entry name" value="Thiamin_PyroP_enz_cen_dom"/>
</dbReference>
<dbReference type="GO" id="GO:0030976">
    <property type="term" value="F:thiamine pyrophosphate binding"/>
    <property type="evidence" value="ECO:0007669"/>
    <property type="project" value="InterPro"/>
</dbReference>
<reference evidence="7 8" key="1">
    <citation type="submission" date="2019-01" db="EMBL/GenBank/DDBJ databases">
        <title>Chengkuizengella sp. nov., isolated from deep-sea sediment of East Pacific Ocean.</title>
        <authorList>
            <person name="Yang J."/>
            <person name="Lai Q."/>
            <person name="Shao Z."/>
        </authorList>
    </citation>
    <scope>NUCLEOTIDE SEQUENCE [LARGE SCALE GENOMIC DNA]</scope>
    <source>
        <strain evidence="7 8">YPA3-1-1</strain>
    </source>
</reference>
<protein>
    <submittedName>
        <fullName evidence="7">Acetolactate synthase</fullName>
    </submittedName>
</protein>
<dbReference type="PANTHER" id="PTHR18968:SF120">
    <property type="entry name" value="ACETOLACTATE SYNTHASE LARGE SUBUNIT"/>
    <property type="match status" value="1"/>
</dbReference>
<dbReference type="GO" id="GO:0009097">
    <property type="term" value="P:isoleucine biosynthetic process"/>
    <property type="evidence" value="ECO:0007669"/>
    <property type="project" value="TreeGrafter"/>
</dbReference>
<accession>A0A6N9PYT8</accession>
<dbReference type="InterPro" id="IPR000399">
    <property type="entry name" value="TPP-bd_CS"/>
</dbReference>
<dbReference type="CDD" id="cd07035">
    <property type="entry name" value="TPP_PYR_POX_like"/>
    <property type="match status" value="1"/>
</dbReference>
<dbReference type="EMBL" id="SIJB01000017">
    <property type="protein sequence ID" value="NBI28691.1"/>
    <property type="molecule type" value="Genomic_DNA"/>
</dbReference>
<evidence type="ECO:0000259" key="6">
    <source>
        <dbReference type="Pfam" id="PF02776"/>
    </source>
</evidence>
<proteinExistence type="inferred from homology"/>
<evidence type="ECO:0000256" key="2">
    <source>
        <dbReference type="ARBA" id="ARBA00023052"/>
    </source>
</evidence>
<evidence type="ECO:0000256" key="3">
    <source>
        <dbReference type="RuleBase" id="RU362132"/>
    </source>
</evidence>
<dbReference type="SUPFAM" id="SSF52518">
    <property type="entry name" value="Thiamin diphosphate-binding fold (THDP-binding)"/>
    <property type="match status" value="2"/>
</dbReference>
<dbReference type="Pfam" id="PF02775">
    <property type="entry name" value="TPP_enzyme_C"/>
    <property type="match status" value="1"/>
</dbReference>
<comment type="similarity">
    <text evidence="1 3">Belongs to the TPP enzyme family.</text>
</comment>
<name>A0A6N9PYT8_9BACL</name>